<keyword evidence="2" id="KW-1185">Reference proteome</keyword>
<reference evidence="1 2" key="1">
    <citation type="journal article" date="2023" name="Microorganisms">
        <title>Isolation and Genomic Characteristics of Cat-Borne Campylobacter felis sp. nov. and Sheep-Borne Campylobacter ovis sp. nov.</title>
        <authorList>
            <person name="Wang H."/>
            <person name="Li Y."/>
            <person name="Gu Y."/>
            <person name="Zhou G."/>
            <person name="Chen X."/>
            <person name="Zhang X."/>
            <person name="Shao Z."/>
            <person name="Zhang J."/>
            <person name="Zhang M."/>
        </authorList>
    </citation>
    <scope>NUCLEOTIDE SEQUENCE [LARGE SCALE GENOMIC DNA]</scope>
    <source>
        <strain evidence="1 2">XJK30-2</strain>
    </source>
</reference>
<sequence length="112" mass="11791">MDSRENVDCHAVQAPLAMTEKNAASKKVDSRFLTTTPKFERAADSQTLQAEGFCDDFLKKPASALPCTAAAGFGGFQGGGEGIYLSGNEQAPAAESAKSAQKPTPKPKKEKL</sequence>
<accession>A0ACC6FS61</accession>
<protein>
    <submittedName>
        <fullName evidence="1">Uncharacterized protein</fullName>
    </submittedName>
</protein>
<evidence type="ECO:0000313" key="2">
    <source>
        <dbReference type="Proteomes" id="UP001173802"/>
    </source>
</evidence>
<gene>
    <name evidence="1" type="ORF">NYG90_03535</name>
</gene>
<proteinExistence type="predicted"/>
<evidence type="ECO:0000313" key="1">
    <source>
        <dbReference type="EMBL" id="MDL0081758.1"/>
    </source>
</evidence>
<organism evidence="1 2">
    <name type="scientific">Helicobacter zhangjianzhongii</name>
    <dbReference type="NCBI Taxonomy" id="2974574"/>
    <lineage>
        <taxon>Bacteria</taxon>
        <taxon>Pseudomonadati</taxon>
        <taxon>Campylobacterota</taxon>
        <taxon>Epsilonproteobacteria</taxon>
        <taxon>Campylobacterales</taxon>
        <taxon>Helicobacteraceae</taxon>
        <taxon>Helicobacter</taxon>
    </lineage>
</organism>
<comment type="caution">
    <text evidence="1">The sequence shown here is derived from an EMBL/GenBank/DDBJ whole genome shotgun (WGS) entry which is preliminary data.</text>
</comment>
<dbReference type="Proteomes" id="UP001173802">
    <property type="component" value="Unassembled WGS sequence"/>
</dbReference>
<dbReference type="EMBL" id="JANURN010000003">
    <property type="protein sequence ID" value="MDL0081758.1"/>
    <property type="molecule type" value="Genomic_DNA"/>
</dbReference>
<name>A0ACC6FS61_9HELI</name>